<feature type="domain" description="F5/8 type C" evidence="1">
    <location>
        <begin position="164"/>
        <end position="283"/>
    </location>
</feature>
<name>A0AAP2C961_9GAMM</name>
<reference evidence="2 3" key="1">
    <citation type="journal article" date="2021" name="Microbiol. Resour. Announc.">
        <title>Draft Genome Sequence of Coralloluteibacterium stylophorae LMG 29479T.</title>
        <authorList>
            <person name="Karlyshev A.V."/>
            <person name="Kudryashova E.B."/>
            <person name="Ariskina E.V."/>
            <person name="Conroy A.P."/>
            <person name="Abidueva E.Y."/>
        </authorList>
    </citation>
    <scope>NUCLEOTIDE SEQUENCE [LARGE SCALE GENOMIC DNA]</scope>
    <source>
        <strain evidence="2 3">LMG 29479</strain>
    </source>
</reference>
<gene>
    <name evidence="2" type="ORF">KB893_003270</name>
</gene>
<protein>
    <submittedName>
        <fullName evidence="2">Discoidin domain-containing protein</fullName>
    </submittedName>
</protein>
<keyword evidence="3" id="KW-1185">Reference proteome</keyword>
<dbReference type="Gene3D" id="2.60.120.260">
    <property type="entry name" value="Galactose-binding domain-like"/>
    <property type="match status" value="2"/>
</dbReference>
<sequence length="1047" mass="115986">MATGSAAAAAQVGEPGPVRVIDDFEDVGAWEATASDQVDAALRQVDTPDGRALCLDYDFNGVSGHAAIRRRLPLDYPDNYAFSFRMRGQAPVNDLQFKLIDDSGDNVWWVNRPETQVPTEWTDVRYKKRHIDFAWGPREDRSLRESAQVEFTVYASQGGRGEVCFDQLALQTLPVPPEVPPAPVFEASSSAEGSAAADAGDHDTATAWTSAAGGEQTLTLDLGYLRELGGLTLRWREGLHAGDYDVELSDDGSQWREARRVRTGDGGSDWLQLPEAEARYVRLAMHAGPGAAYALEDVAVRDIAFGASRNAMIADMAKSMPRGLFPRGFYDEQSYWTLVGIDGGPQQGLMSEDGALEIERGGITVEPFLLDAERRLVTWADVEPVQTLARGYMPIPSVRWTHDGVNLTTTAFATGERDESRMLARYTLENATGEARTLTLALAVRPFQVNHPVQFLTTPGGASPLTALAWDGVAVRAEGRPRIVPLQQPDGFFATAFDAGMAIGHLADIPRPTAQQVNDETGLASGVMFYRVRLEPYATRTFGLDIPLSGQPLPLDAGDDVAGFLGLEQARVEDQWKQKLDRVAVHLPREQQRIADTLRTALAHILINRDGPMIRPGTRSYARSWIRDGAMTSEGLVRMGHVDAAREFLEWYAPYQFDNGKVPCCVDVRGSDPVVENDSQGELIHLISEVWRYGRDRDLLERMWPHVEAATRYMDQLRASERTEANLEPGRRPQYGLMPPSISHEGYSAKPAYSYWDDFWALKGYKDAARMAATLGTDDAQWMAASRDAFRADLYDSIRAAAELHDIGYIPGAADLGDFDATSTTIALSPGGEAAALPRELLLGTFRRYWDEFVARREGEKDWEAYTPYELRNVAAFVRLGWRHRAQELLDYFFADRRPGAWNQWAEVVSREYREPRFIGDMPHGWVASDYIRSALDLFAYERDADASLVVADGIPAAWLEGDGIAINRLRTPFGEFSYALRRADGRTLLDIPGGIELPEGGIVLRWPDATLPGATTINGEPAGWNGDELRIRKLPAQVVIENARTE</sequence>
<dbReference type="InterPro" id="IPR008979">
    <property type="entry name" value="Galactose-bd-like_sf"/>
</dbReference>
<dbReference type="GO" id="GO:0005975">
    <property type="term" value="P:carbohydrate metabolic process"/>
    <property type="evidence" value="ECO:0007669"/>
    <property type="project" value="InterPro"/>
</dbReference>
<organism evidence="2 3">
    <name type="scientific">Coralloluteibacterium stylophorae</name>
    <dbReference type="NCBI Taxonomy" id="1776034"/>
    <lineage>
        <taxon>Bacteria</taxon>
        <taxon>Pseudomonadati</taxon>
        <taxon>Pseudomonadota</taxon>
        <taxon>Gammaproteobacteria</taxon>
        <taxon>Lysobacterales</taxon>
        <taxon>Lysobacteraceae</taxon>
        <taxon>Coralloluteibacterium</taxon>
    </lineage>
</organism>
<proteinExistence type="predicted"/>
<dbReference type="Proteomes" id="UP000675747">
    <property type="component" value="Unassembled WGS sequence"/>
</dbReference>
<dbReference type="RefSeq" id="WP_213173481.1">
    <property type="nucleotide sequence ID" value="NZ_JAGQFT020000002.1"/>
</dbReference>
<dbReference type="SUPFAM" id="SSF49785">
    <property type="entry name" value="Galactose-binding domain-like"/>
    <property type="match status" value="2"/>
</dbReference>
<dbReference type="AlphaFoldDB" id="A0AAP2C961"/>
<evidence type="ECO:0000313" key="3">
    <source>
        <dbReference type="Proteomes" id="UP000675747"/>
    </source>
</evidence>
<dbReference type="SUPFAM" id="SSF48208">
    <property type="entry name" value="Six-hairpin glycosidases"/>
    <property type="match status" value="1"/>
</dbReference>
<evidence type="ECO:0000259" key="1">
    <source>
        <dbReference type="PROSITE" id="PS50022"/>
    </source>
</evidence>
<dbReference type="Gene3D" id="1.50.10.10">
    <property type="match status" value="1"/>
</dbReference>
<dbReference type="EMBL" id="JAGQFT020000002">
    <property type="protein sequence ID" value="MBS7456155.1"/>
    <property type="molecule type" value="Genomic_DNA"/>
</dbReference>
<dbReference type="Pfam" id="PF00754">
    <property type="entry name" value="F5_F8_type_C"/>
    <property type="match status" value="1"/>
</dbReference>
<dbReference type="InterPro" id="IPR012341">
    <property type="entry name" value="6hp_glycosidase-like_sf"/>
</dbReference>
<comment type="caution">
    <text evidence="2">The sequence shown here is derived from an EMBL/GenBank/DDBJ whole genome shotgun (WGS) entry which is preliminary data.</text>
</comment>
<dbReference type="PROSITE" id="PS50022">
    <property type="entry name" value="FA58C_3"/>
    <property type="match status" value="1"/>
</dbReference>
<dbReference type="InterPro" id="IPR000421">
    <property type="entry name" value="FA58C"/>
</dbReference>
<evidence type="ECO:0000313" key="2">
    <source>
        <dbReference type="EMBL" id="MBS7456155.1"/>
    </source>
</evidence>
<dbReference type="InterPro" id="IPR008928">
    <property type="entry name" value="6-hairpin_glycosidase_sf"/>
</dbReference>
<accession>A0AAP2C961</accession>